<dbReference type="EMBL" id="JAKWFO010000006">
    <property type="protein sequence ID" value="KAI9634822.1"/>
    <property type="molecule type" value="Genomic_DNA"/>
</dbReference>
<keyword evidence="8" id="KW-0995">Kinetochore</keyword>
<evidence type="ECO:0000256" key="2">
    <source>
        <dbReference type="ARBA" id="ARBA00004186"/>
    </source>
</evidence>
<feature type="region of interest" description="Disordered" evidence="13">
    <location>
        <begin position="181"/>
        <end position="201"/>
    </location>
</feature>
<evidence type="ECO:0000256" key="9">
    <source>
        <dbReference type="ARBA" id="ARBA00023212"/>
    </source>
</evidence>
<evidence type="ECO:0000256" key="8">
    <source>
        <dbReference type="ARBA" id="ARBA00022838"/>
    </source>
</evidence>
<evidence type="ECO:0000256" key="7">
    <source>
        <dbReference type="ARBA" id="ARBA00022490"/>
    </source>
</evidence>
<dbReference type="AlphaFoldDB" id="A0AA38H6N0"/>
<dbReference type="GeneID" id="77728955"/>
<gene>
    <name evidence="14" type="ORF">MKK02DRAFT_37697</name>
</gene>
<comment type="caution">
    <text evidence="14">The sequence shown here is derived from an EMBL/GenBank/DDBJ whole genome shotgun (WGS) entry which is preliminary data.</text>
</comment>
<evidence type="ECO:0000256" key="5">
    <source>
        <dbReference type="ARBA" id="ARBA00016329"/>
    </source>
</evidence>
<keyword evidence="6" id="KW-0158">Chromosome</keyword>
<comment type="subcellular location">
    <subcellularLocation>
        <location evidence="3">Chromosome</location>
        <location evidence="3">Centromere</location>
        <location evidence="3">Kinetochore</location>
    </subcellularLocation>
    <subcellularLocation>
        <location evidence="2">Cytoplasm</location>
        <location evidence="2">Cytoskeleton</location>
        <location evidence="2">Spindle</location>
    </subcellularLocation>
    <subcellularLocation>
        <location evidence="1">Nucleus</location>
    </subcellularLocation>
</comment>
<keyword evidence="7" id="KW-0963">Cytoplasm</keyword>
<dbReference type="PANTHER" id="PTHR28262">
    <property type="entry name" value="DASH COMPLEX SUBUNIT SPC19"/>
    <property type="match status" value="1"/>
</dbReference>
<feature type="region of interest" description="Disordered" evidence="13">
    <location>
        <begin position="122"/>
        <end position="156"/>
    </location>
</feature>
<reference evidence="14" key="1">
    <citation type="journal article" date="2022" name="G3 (Bethesda)">
        <title>High quality genome of the basidiomycete yeast Dioszegia hungarica PDD-24b-2 isolated from cloud water.</title>
        <authorList>
            <person name="Jarrige D."/>
            <person name="Haridas S."/>
            <person name="Bleykasten-Grosshans C."/>
            <person name="Joly M."/>
            <person name="Nadalig T."/>
            <person name="Sancelme M."/>
            <person name="Vuilleumier S."/>
            <person name="Grigoriev I.V."/>
            <person name="Amato P."/>
            <person name="Bringel F."/>
        </authorList>
    </citation>
    <scope>NUCLEOTIDE SEQUENCE</scope>
    <source>
        <strain evidence="14">PDD-24b-2</strain>
    </source>
</reference>
<sequence length="201" mass="22078">MARQSVYPSNALDLLSHLDDCVNFTEAAAASLQASLGRFEPGIRDLPRLSKILSNNHHFLVLPTTQVQSHQAAVSTSLAPQIENLIAKAEGAVASQVRKVAILEERLAIVQSARAVPTMVVQPDLPEAGDQEDEEGTEEENGEEGDGWGGKSKLDGLEMRELTIAQRRKVIMLKGKRERLERERKELMDRQNEGDGEDEGA</sequence>
<dbReference type="GO" id="GO:0005876">
    <property type="term" value="C:spindle microtubule"/>
    <property type="evidence" value="ECO:0007669"/>
    <property type="project" value="InterPro"/>
</dbReference>
<evidence type="ECO:0000256" key="6">
    <source>
        <dbReference type="ARBA" id="ARBA00022454"/>
    </source>
</evidence>
<accession>A0AA38H6N0</accession>
<evidence type="ECO:0000256" key="3">
    <source>
        <dbReference type="ARBA" id="ARBA00004629"/>
    </source>
</evidence>
<protein>
    <recommendedName>
        <fullName evidence="5">DASH complex subunit SPC19</fullName>
    </recommendedName>
    <alternativeName>
        <fullName evidence="12">Outer kinetochore protein SPC19</fullName>
    </alternativeName>
</protein>
<evidence type="ECO:0000313" key="15">
    <source>
        <dbReference type="Proteomes" id="UP001164286"/>
    </source>
</evidence>
<evidence type="ECO:0000256" key="1">
    <source>
        <dbReference type="ARBA" id="ARBA00004123"/>
    </source>
</evidence>
<organism evidence="14 15">
    <name type="scientific">Dioszegia hungarica</name>
    <dbReference type="NCBI Taxonomy" id="4972"/>
    <lineage>
        <taxon>Eukaryota</taxon>
        <taxon>Fungi</taxon>
        <taxon>Dikarya</taxon>
        <taxon>Basidiomycota</taxon>
        <taxon>Agaricomycotina</taxon>
        <taxon>Tremellomycetes</taxon>
        <taxon>Tremellales</taxon>
        <taxon>Bulleribasidiaceae</taxon>
        <taxon>Dioszegia</taxon>
    </lineage>
</organism>
<evidence type="ECO:0000256" key="4">
    <source>
        <dbReference type="ARBA" id="ARBA00008952"/>
    </source>
</evidence>
<keyword evidence="11" id="KW-0137">Centromere</keyword>
<name>A0AA38H6N0_9TREE</name>
<dbReference type="RefSeq" id="XP_052944599.1">
    <property type="nucleotide sequence ID" value="XM_053089750.1"/>
</dbReference>
<proteinExistence type="inferred from homology"/>
<feature type="compositionally biased region" description="Acidic residues" evidence="13">
    <location>
        <begin position="127"/>
        <end position="146"/>
    </location>
</feature>
<dbReference type="GO" id="GO:0008608">
    <property type="term" value="P:attachment of spindle microtubules to kinetochore"/>
    <property type="evidence" value="ECO:0007669"/>
    <property type="project" value="InterPro"/>
</dbReference>
<feature type="compositionally biased region" description="Basic and acidic residues" evidence="13">
    <location>
        <begin position="181"/>
        <end position="193"/>
    </location>
</feature>
<dbReference type="PANTHER" id="PTHR28262:SF1">
    <property type="entry name" value="DASH COMPLEX SUBUNIT SPC19"/>
    <property type="match status" value="1"/>
</dbReference>
<dbReference type="GO" id="GO:0042729">
    <property type="term" value="C:DASH complex"/>
    <property type="evidence" value="ECO:0007669"/>
    <property type="project" value="InterPro"/>
</dbReference>
<evidence type="ECO:0000256" key="10">
    <source>
        <dbReference type="ARBA" id="ARBA00023242"/>
    </source>
</evidence>
<comment type="similarity">
    <text evidence="4">Belongs to the DASH complex SPC19 family.</text>
</comment>
<dbReference type="InterPro" id="IPR013251">
    <property type="entry name" value="DASH_Spc19"/>
</dbReference>
<evidence type="ECO:0000256" key="11">
    <source>
        <dbReference type="ARBA" id="ARBA00023328"/>
    </source>
</evidence>
<keyword evidence="10" id="KW-0539">Nucleus</keyword>
<evidence type="ECO:0000256" key="13">
    <source>
        <dbReference type="SAM" id="MobiDB-lite"/>
    </source>
</evidence>
<dbReference type="Proteomes" id="UP001164286">
    <property type="component" value="Unassembled WGS sequence"/>
</dbReference>
<evidence type="ECO:0000256" key="12">
    <source>
        <dbReference type="ARBA" id="ARBA00032583"/>
    </source>
</evidence>
<keyword evidence="9" id="KW-0206">Cytoskeleton</keyword>
<evidence type="ECO:0000313" key="14">
    <source>
        <dbReference type="EMBL" id="KAI9634822.1"/>
    </source>
</evidence>
<dbReference type="Pfam" id="PF08287">
    <property type="entry name" value="DASH_Spc19"/>
    <property type="match status" value="1"/>
</dbReference>
<keyword evidence="15" id="KW-1185">Reference proteome</keyword>